<gene>
    <name evidence="1" type="ORF">SIAM614_29231</name>
</gene>
<dbReference type="EMBL" id="AAUW01000022">
    <property type="protein sequence ID" value="EAV41251.1"/>
    <property type="molecule type" value="Genomic_DNA"/>
</dbReference>
<proteinExistence type="predicted"/>
<dbReference type="OrthoDB" id="8378722at2"/>
<evidence type="ECO:0000313" key="1">
    <source>
        <dbReference type="EMBL" id="EAV41251.1"/>
    </source>
</evidence>
<protein>
    <submittedName>
        <fullName evidence="1">Uncharacterized protein</fullName>
    </submittedName>
</protein>
<evidence type="ECO:0000313" key="2">
    <source>
        <dbReference type="Proteomes" id="UP000004848"/>
    </source>
</evidence>
<reference evidence="1 2" key="1">
    <citation type="submission" date="2006-05" db="EMBL/GenBank/DDBJ databases">
        <authorList>
            <person name="King G."/>
            <person name="Ferriera S."/>
            <person name="Johnson J."/>
            <person name="Kravitz S."/>
            <person name="Beeson K."/>
            <person name="Sutton G."/>
            <person name="Rogers Y.-H."/>
            <person name="Friedman R."/>
            <person name="Frazier M."/>
            <person name="Venter J.C."/>
        </authorList>
    </citation>
    <scope>NUCLEOTIDE SEQUENCE [LARGE SCALE GENOMIC DNA]</scope>
    <source>
        <strain evidence="2">ATCC 25650 / DSM 13394 / JCM 20685 / NBRC 16684 / NCIMB 2208 / IAM 12614 / B1</strain>
    </source>
</reference>
<organism evidence="1 2">
    <name type="scientific">Roseibium aggregatum (strain ATCC 25650 / DSM 13394 / JCM 20685 / NBRC 16684 / NCIMB 2208 / IAM 12614 / B1)</name>
    <name type="common">Stappia aggregata</name>
    <dbReference type="NCBI Taxonomy" id="384765"/>
    <lineage>
        <taxon>Bacteria</taxon>
        <taxon>Pseudomonadati</taxon>
        <taxon>Pseudomonadota</taxon>
        <taxon>Alphaproteobacteria</taxon>
        <taxon>Hyphomicrobiales</taxon>
        <taxon>Stappiaceae</taxon>
        <taxon>Roseibium</taxon>
    </lineage>
</organism>
<dbReference type="Proteomes" id="UP000004848">
    <property type="component" value="Unassembled WGS sequence"/>
</dbReference>
<comment type="caution">
    <text evidence="1">The sequence shown here is derived from an EMBL/GenBank/DDBJ whole genome shotgun (WGS) entry which is preliminary data.</text>
</comment>
<name>A0P166_ROSAI</name>
<dbReference type="AlphaFoldDB" id="A0P166"/>
<accession>A0P166</accession>
<sequence>MPAGDYEIVVEEELLQDMNFLGYRKSATYLIVDGKGRTEMREISGNDLEAALRRDRAAGDDRQNCKVAITPQEDLK</sequence>